<evidence type="ECO:0000256" key="1">
    <source>
        <dbReference type="SAM" id="Phobius"/>
    </source>
</evidence>
<accession>A0A2C6L8B1</accession>
<comment type="caution">
    <text evidence="2">The sequence shown here is derived from an EMBL/GenBank/DDBJ whole genome shotgun (WGS) entry which is preliminary data.</text>
</comment>
<dbReference type="EMBL" id="MIGC01000607">
    <property type="protein sequence ID" value="PHJ24637.1"/>
    <property type="molecule type" value="Genomic_DNA"/>
</dbReference>
<keyword evidence="1" id="KW-0472">Membrane</keyword>
<feature type="transmembrane region" description="Helical" evidence="1">
    <location>
        <begin position="331"/>
        <end position="350"/>
    </location>
</feature>
<feature type="transmembrane region" description="Helical" evidence="1">
    <location>
        <begin position="45"/>
        <end position="64"/>
    </location>
</feature>
<sequence length="402" mass="45263">MRMGSTHQSTTALKTTHQEKTYAMYHTYDEEVTSNAERIKLSHKIFFGLSLCFVLISTSFEFYFMSKKNMVNTAIDNLELELAATRNITTTLELTKSLATWSFNTNTRPFVEAGKVTAVSSLVIHSILFNTATLLLSKLEFLRSSELSSAASSRCVDPGYTAQGGKRRCPLKSVVEQLKSVDKEVYERVVEIIVNDRAQIAEQIYAHLLKRMPASWTEVTGPMFFVFQTAPQYYKINGAVESYISKLKREIDEVVKQRYWDAIMWSAVALTSLVVGLIAAFAVSVAQFSRSLLKAFDVCQESFFESVEELQRKIDEMADVMHSTFEYRVTGALHVISGVAALLMSSNALTPYHQKLLKLMEKCVVDTLSATVNATVCLRSCLASKRTYEQSLRTAWKRSVPN</sequence>
<evidence type="ECO:0000313" key="2">
    <source>
        <dbReference type="EMBL" id="PHJ24637.1"/>
    </source>
</evidence>
<organism evidence="2 3">
    <name type="scientific">Cystoisospora suis</name>
    <dbReference type="NCBI Taxonomy" id="483139"/>
    <lineage>
        <taxon>Eukaryota</taxon>
        <taxon>Sar</taxon>
        <taxon>Alveolata</taxon>
        <taxon>Apicomplexa</taxon>
        <taxon>Conoidasida</taxon>
        <taxon>Coccidia</taxon>
        <taxon>Eucoccidiorida</taxon>
        <taxon>Eimeriorina</taxon>
        <taxon>Sarcocystidae</taxon>
        <taxon>Cystoisospora</taxon>
    </lineage>
</organism>
<dbReference type="RefSeq" id="XP_067926309.1">
    <property type="nucleotide sequence ID" value="XM_068061708.1"/>
</dbReference>
<dbReference type="GeneID" id="94424919"/>
<keyword evidence="1 2" id="KW-0812">Transmembrane</keyword>
<keyword evidence="3" id="KW-1185">Reference proteome</keyword>
<reference evidence="2 3" key="1">
    <citation type="journal article" date="2017" name="Int. J. Parasitol.">
        <title>The genome of the protozoan parasite Cystoisospora suis and a reverse vaccinology approach to identify vaccine candidates.</title>
        <authorList>
            <person name="Palmieri N."/>
            <person name="Shrestha A."/>
            <person name="Ruttkowski B."/>
            <person name="Beck T."/>
            <person name="Vogl C."/>
            <person name="Tomley F."/>
            <person name="Blake D.P."/>
            <person name="Joachim A."/>
        </authorList>
    </citation>
    <scope>NUCLEOTIDE SEQUENCE [LARGE SCALE GENOMIC DNA]</scope>
    <source>
        <strain evidence="2 3">Wien I</strain>
    </source>
</reference>
<protein>
    <submittedName>
        <fullName evidence="2">Transmembrane protein</fullName>
    </submittedName>
</protein>
<keyword evidence="1" id="KW-1133">Transmembrane helix</keyword>
<dbReference type="Proteomes" id="UP000221165">
    <property type="component" value="Unassembled WGS sequence"/>
</dbReference>
<dbReference type="AlphaFoldDB" id="A0A2C6L8B1"/>
<gene>
    <name evidence="2" type="ORF">CSUI_001502</name>
</gene>
<proteinExistence type="predicted"/>
<dbReference type="VEuPathDB" id="ToxoDB:CSUI_001502"/>
<dbReference type="OrthoDB" id="329362at2759"/>
<evidence type="ECO:0000313" key="3">
    <source>
        <dbReference type="Proteomes" id="UP000221165"/>
    </source>
</evidence>
<feature type="transmembrane region" description="Helical" evidence="1">
    <location>
        <begin position="262"/>
        <end position="286"/>
    </location>
</feature>
<name>A0A2C6L8B1_9APIC</name>